<evidence type="ECO:0000313" key="3">
    <source>
        <dbReference type="EMBL" id="KAJ4443271.1"/>
    </source>
</evidence>
<proteinExistence type="predicted"/>
<evidence type="ECO:0000259" key="2">
    <source>
        <dbReference type="Pfam" id="PF04218"/>
    </source>
</evidence>
<dbReference type="Pfam" id="PF04218">
    <property type="entry name" value="CENP-B_N"/>
    <property type="match status" value="1"/>
</dbReference>
<comment type="subcellular location">
    <subcellularLocation>
        <location evidence="1">Nucleus</location>
    </subcellularLocation>
</comment>
<name>A0ABQ8TAZ7_PERAM</name>
<dbReference type="InterPro" id="IPR009057">
    <property type="entry name" value="Homeodomain-like_sf"/>
</dbReference>
<dbReference type="Gene3D" id="1.10.10.10">
    <property type="entry name" value="Winged helix-like DNA-binding domain superfamily/Winged helix DNA-binding domain"/>
    <property type="match status" value="1"/>
</dbReference>
<evidence type="ECO:0000313" key="4">
    <source>
        <dbReference type="Proteomes" id="UP001148838"/>
    </source>
</evidence>
<feature type="domain" description="HTH psq-type" evidence="2">
    <location>
        <begin position="16"/>
        <end position="65"/>
    </location>
</feature>
<dbReference type="Proteomes" id="UP001148838">
    <property type="component" value="Unassembled WGS sequence"/>
</dbReference>
<comment type="caution">
    <text evidence="3">The sequence shown here is derived from an EMBL/GenBank/DDBJ whole genome shotgun (WGS) entry which is preliminary data.</text>
</comment>
<sequence>MSSKRPSSVSTLEKAKKSRKSINLSMKMDVIHRFEAGERAVDIASALDLTPTTVHTMRNNAEKIKSTVESASAVSASKVTRTRNVIMEKNGENACNVD</sequence>
<dbReference type="InterPro" id="IPR007889">
    <property type="entry name" value="HTH_Psq"/>
</dbReference>
<protein>
    <recommendedName>
        <fullName evidence="2">HTH psq-type domain-containing protein</fullName>
    </recommendedName>
</protein>
<gene>
    <name evidence="3" type="ORF">ANN_04939</name>
</gene>
<evidence type="ECO:0000256" key="1">
    <source>
        <dbReference type="ARBA" id="ARBA00004123"/>
    </source>
</evidence>
<reference evidence="3 4" key="1">
    <citation type="journal article" date="2022" name="Allergy">
        <title>Genome assembly and annotation of Periplaneta americana reveal a comprehensive cockroach allergen profile.</title>
        <authorList>
            <person name="Wang L."/>
            <person name="Xiong Q."/>
            <person name="Saelim N."/>
            <person name="Wang L."/>
            <person name="Nong W."/>
            <person name="Wan A.T."/>
            <person name="Shi M."/>
            <person name="Liu X."/>
            <person name="Cao Q."/>
            <person name="Hui J.H.L."/>
            <person name="Sookrung N."/>
            <person name="Leung T.F."/>
            <person name="Tungtrongchitr A."/>
            <person name="Tsui S.K.W."/>
        </authorList>
    </citation>
    <scope>NUCLEOTIDE SEQUENCE [LARGE SCALE GENOMIC DNA]</scope>
    <source>
        <strain evidence="3">PWHHKU_190912</strain>
    </source>
</reference>
<dbReference type="EMBL" id="JAJSOF020000013">
    <property type="protein sequence ID" value="KAJ4443271.1"/>
    <property type="molecule type" value="Genomic_DNA"/>
</dbReference>
<dbReference type="SUPFAM" id="SSF46689">
    <property type="entry name" value="Homeodomain-like"/>
    <property type="match status" value="1"/>
</dbReference>
<organism evidence="3 4">
    <name type="scientific">Periplaneta americana</name>
    <name type="common">American cockroach</name>
    <name type="synonym">Blatta americana</name>
    <dbReference type="NCBI Taxonomy" id="6978"/>
    <lineage>
        <taxon>Eukaryota</taxon>
        <taxon>Metazoa</taxon>
        <taxon>Ecdysozoa</taxon>
        <taxon>Arthropoda</taxon>
        <taxon>Hexapoda</taxon>
        <taxon>Insecta</taxon>
        <taxon>Pterygota</taxon>
        <taxon>Neoptera</taxon>
        <taxon>Polyneoptera</taxon>
        <taxon>Dictyoptera</taxon>
        <taxon>Blattodea</taxon>
        <taxon>Blattoidea</taxon>
        <taxon>Blattidae</taxon>
        <taxon>Blattinae</taxon>
        <taxon>Periplaneta</taxon>
    </lineage>
</organism>
<keyword evidence="4" id="KW-1185">Reference proteome</keyword>
<accession>A0ABQ8TAZ7</accession>
<dbReference type="InterPro" id="IPR036388">
    <property type="entry name" value="WH-like_DNA-bd_sf"/>
</dbReference>